<protein>
    <submittedName>
        <fullName evidence="2">DUF2293 domain containing protein</fullName>
    </submittedName>
</protein>
<sequence>MARIQNQRASQRNHVRDQSRATLRKKKNKNQYKIVLEAVTQEKKKLHSILTYASNAPEGFGFIPAGHPEFTEWCKEQCRQRNLDVHIVSAKPKNKMHTDPAKLSHHVHRVGHHFPMRIIELACSKFGYDYDIRKGLRKTNDRENWIARRFEAYSSRQANHEGPTTERETKIYIHDAVREMFPKIPETDLQAIVNHAFEEGTDRVGNAKGLSLARRVQLAVVAHIRHMYTDYDKLLKSAGWQAARAQVEHVSLAKLKEWRDEAGEQSNELEETFREVIVIDDDDEDDDDDATSTSCSMSMSNGREQSMEIISSRMNAQDLQSSLNANYPRVEADQVRQAPSMNMVALPYHVPPRATPLSASSHFQPQSQQSFQPFRESFQSMPRYMPRNDLYCHTPSRYMEPQTSTAQARPSLGNAQPMMRKIDGQMYQLQPINQAGGGSRSKYDPPYIAARSATGYVQPSSPRFSSFDRSSAPARRPSDQDVALPSVERETIDLTSPRRIPAYQQPIQIHEAPTRSYDNVHAYKRKVPSFPVNDERSHPEWLIKRPMLVHREEAYSRTCKNGAPEFHSNQQTGYYSASRGAPPEPVIDLTSSPDGRDRRPPRRSVVPTGPRGYAYYPEVPVGEPLRSYMPDTRVYERRAPPAHDNPFQDGRQPFSASQDDVRYTRNGSRYGG</sequence>
<accession>A0A6S6W9L0</accession>
<gene>
    <name evidence="2" type="ORF">PTTW11_08650</name>
</gene>
<feature type="compositionally biased region" description="Polar residues" evidence="1">
    <location>
        <begin position="291"/>
        <end position="302"/>
    </location>
</feature>
<evidence type="ECO:0000313" key="2">
    <source>
        <dbReference type="EMBL" id="CAE7200427.1"/>
    </source>
</evidence>
<dbReference type="Proteomes" id="UP000472372">
    <property type="component" value="Chromosome 8"/>
</dbReference>
<feature type="region of interest" description="Disordered" evidence="1">
    <location>
        <begin position="454"/>
        <end position="483"/>
    </location>
</feature>
<dbReference type="PANTHER" id="PTHR38113">
    <property type="match status" value="1"/>
</dbReference>
<dbReference type="Pfam" id="PF10056">
    <property type="entry name" value="DUF2293"/>
    <property type="match status" value="1"/>
</dbReference>
<dbReference type="EMBL" id="HG992984">
    <property type="protein sequence ID" value="CAE7200427.1"/>
    <property type="molecule type" value="Genomic_DNA"/>
</dbReference>
<feature type="region of interest" description="Disordered" evidence="1">
    <location>
        <begin position="560"/>
        <end position="672"/>
    </location>
</feature>
<dbReference type="AlphaFoldDB" id="A0A6S6W9L0"/>
<evidence type="ECO:0000313" key="3">
    <source>
        <dbReference type="Proteomes" id="UP000472372"/>
    </source>
</evidence>
<feature type="compositionally biased region" description="Polar residues" evidence="1">
    <location>
        <begin position="1"/>
        <end position="12"/>
    </location>
</feature>
<feature type="compositionally biased region" description="Low complexity" evidence="1">
    <location>
        <begin position="459"/>
        <end position="475"/>
    </location>
</feature>
<proteinExistence type="predicted"/>
<feature type="compositionally biased region" description="Low complexity" evidence="1">
    <location>
        <begin position="603"/>
        <end position="612"/>
    </location>
</feature>
<organism evidence="2 3">
    <name type="scientific">Pyrenophora teres f. teres</name>
    <dbReference type="NCBI Taxonomy" id="97479"/>
    <lineage>
        <taxon>Eukaryota</taxon>
        <taxon>Fungi</taxon>
        <taxon>Dikarya</taxon>
        <taxon>Ascomycota</taxon>
        <taxon>Pezizomycotina</taxon>
        <taxon>Dothideomycetes</taxon>
        <taxon>Pleosporomycetidae</taxon>
        <taxon>Pleosporales</taxon>
        <taxon>Pleosporineae</taxon>
        <taxon>Pleosporaceae</taxon>
        <taxon>Pyrenophora</taxon>
    </lineage>
</organism>
<reference evidence="2" key="1">
    <citation type="submission" date="2021-02" db="EMBL/GenBank/DDBJ databases">
        <authorList>
            <person name="Syme A R."/>
            <person name="Syme A R."/>
            <person name="Moolhuijzen P."/>
        </authorList>
    </citation>
    <scope>NUCLEOTIDE SEQUENCE</scope>
    <source>
        <strain evidence="2">W1-1</strain>
    </source>
</reference>
<feature type="region of interest" description="Disordered" evidence="1">
    <location>
        <begin position="281"/>
        <end position="302"/>
    </location>
</feature>
<dbReference type="InterPro" id="IPR018744">
    <property type="entry name" value="DUF2293"/>
</dbReference>
<feature type="compositionally biased region" description="Acidic residues" evidence="1">
    <location>
        <begin position="281"/>
        <end position="290"/>
    </location>
</feature>
<feature type="region of interest" description="Disordered" evidence="1">
    <location>
        <begin position="1"/>
        <end position="27"/>
    </location>
</feature>
<name>A0A6S6W9L0_9PLEO</name>
<evidence type="ECO:0000256" key="1">
    <source>
        <dbReference type="SAM" id="MobiDB-lite"/>
    </source>
</evidence>
<dbReference type="PANTHER" id="PTHR38113:SF1">
    <property type="entry name" value="DUF2293 DOMAIN-CONTAINING PROTEIN"/>
    <property type="match status" value="1"/>
</dbReference>